<feature type="repeat" description="WD" evidence="3">
    <location>
        <begin position="167"/>
        <end position="210"/>
    </location>
</feature>
<dbReference type="EMBL" id="ASPP01004695">
    <property type="protein sequence ID" value="ETO31796.1"/>
    <property type="molecule type" value="Genomic_DNA"/>
</dbReference>
<dbReference type="GO" id="GO:1990234">
    <property type="term" value="C:transferase complex"/>
    <property type="evidence" value="ECO:0007669"/>
    <property type="project" value="UniProtKB-ARBA"/>
</dbReference>
<feature type="repeat" description="WD" evidence="3">
    <location>
        <begin position="112"/>
        <end position="155"/>
    </location>
</feature>
<feature type="non-terminal residue" evidence="4">
    <location>
        <position position="1"/>
    </location>
</feature>
<keyword evidence="1 3" id="KW-0853">WD repeat</keyword>
<protein>
    <submittedName>
        <fullName evidence="4">WD repeat-containing protein</fullName>
    </submittedName>
</protein>
<dbReference type="OrthoDB" id="26233at2759"/>
<dbReference type="InterPro" id="IPR015943">
    <property type="entry name" value="WD40/YVTN_repeat-like_dom_sf"/>
</dbReference>
<evidence type="ECO:0000313" key="5">
    <source>
        <dbReference type="Proteomes" id="UP000023152"/>
    </source>
</evidence>
<evidence type="ECO:0000256" key="3">
    <source>
        <dbReference type="PROSITE-ProRule" id="PRU00221"/>
    </source>
</evidence>
<dbReference type="InterPro" id="IPR001680">
    <property type="entry name" value="WD40_rpt"/>
</dbReference>
<sequence>INIIFMLDTFLSSSKLFNTFIGHIDRVWSIDYSTFDDNQYICSGSKDNTIRIWDVNNNKQIQLFNDHFSLVYYVKFSQYHYHNNHSYVIYFSSDDRIIHFLDIKHNQKLQSFNGHSNCVYGIEFSLFNNDRYLCSGSCDNTIRLWDVETSKSLHIFEGTYKTKLIAFKGHEDIVKNVKYRSNELRNTILSGSNDKSIRLWDIQSGQQIQVFNGHTDYVNSIDYSPFIVKNIEISDNSKVICSGSADNTIRDKKGNGITCLKFILLNKKEKTKDNYGVNLYYCSYKGPIHVWGMNLYK</sequence>
<dbReference type="Proteomes" id="UP000023152">
    <property type="component" value="Unassembled WGS sequence"/>
</dbReference>
<dbReference type="AlphaFoldDB" id="X6P0P6"/>
<dbReference type="InterPro" id="IPR019775">
    <property type="entry name" value="WD40_repeat_CS"/>
</dbReference>
<dbReference type="PROSITE" id="PS50294">
    <property type="entry name" value="WD_REPEATS_REGION"/>
    <property type="match status" value="3"/>
</dbReference>
<dbReference type="SUPFAM" id="SSF50978">
    <property type="entry name" value="WD40 repeat-like"/>
    <property type="match status" value="1"/>
</dbReference>
<dbReference type="InterPro" id="IPR036322">
    <property type="entry name" value="WD40_repeat_dom_sf"/>
</dbReference>
<name>X6P0P6_RETFI</name>
<gene>
    <name evidence="4" type="ORF">RFI_05323</name>
</gene>
<dbReference type="InterPro" id="IPR020472">
    <property type="entry name" value="WD40_PAC1"/>
</dbReference>
<dbReference type="PROSITE" id="PS00678">
    <property type="entry name" value="WD_REPEATS_1"/>
    <property type="match status" value="3"/>
</dbReference>
<evidence type="ECO:0000313" key="4">
    <source>
        <dbReference type="EMBL" id="ETO31796.1"/>
    </source>
</evidence>
<dbReference type="SMART" id="SM00320">
    <property type="entry name" value="WD40"/>
    <property type="match status" value="5"/>
</dbReference>
<dbReference type="PRINTS" id="PR00320">
    <property type="entry name" value="GPROTEINBRPT"/>
</dbReference>
<dbReference type="PANTHER" id="PTHR22847">
    <property type="entry name" value="WD40 REPEAT PROTEIN"/>
    <property type="match status" value="1"/>
</dbReference>
<proteinExistence type="predicted"/>
<keyword evidence="5" id="KW-1185">Reference proteome</keyword>
<dbReference type="Pfam" id="PF00400">
    <property type="entry name" value="WD40"/>
    <property type="match status" value="4"/>
</dbReference>
<feature type="repeat" description="WD" evidence="3">
    <location>
        <begin position="20"/>
        <end position="63"/>
    </location>
</feature>
<dbReference type="Gene3D" id="2.130.10.10">
    <property type="entry name" value="YVTN repeat-like/Quinoprotein amine dehydrogenase"/>
    <property type="match status" value="2"/>
</dbReference>
<comment type="caution">
    <text evidence="4">The sequence shown here is derived from an EMBL/GenBank/DDBJ whole genome shotgun (WGS) entry which is preliminary data.</text>
</comment>
<dbReference type="PANTHER" id="PTHR22847:SF637">
    <property type="entry name" value="WD REPEAT DOMAIN 5B"/>
    <property type="match status" value="1"/>
</dbReference>
<evidence type="ECO:0000256" key="2">
    <source>
        <dbReference type="ARBA" id="ARBA00022737"/>
    </source>
</evidence>
<accession>X6P0P6</accession>
<dbReference type="CDD" id="cd00200">
    <property type="entry name" value="WD40"/>
    <property type="match status" value="1"/>
</dbReference>
<dbReference type="PROSITE" id="PS50082">
    <property type="entry name" value="WD_REPEATS_2"/>
    <property type="match status" value="3"/>
</dbReference>
<organism evidence="4 5">
    <name type="scientific">Reticulomyxa filosa</name>
    <dbReference type="NCBI Taxonomy" id="46433"/>
    <lineage>
        <taxon>Eukaryota</taxon>
        <taxon>Sar</taxon>
        <taxon>Rhizaria</taxon>
        <taxon>Retaria</taxon>
        <taxon>Foraminifera</taxon>
        <taxon>Monothalamids</taxon>
        <taxon>Reticulomyxidae</taxon>
        <taxon>Reticulomyxa</taxon>
    </lineage>
</organism>
<evidence type="ECO:0000256" key="1">
    <source>
        <dbReference type="ARBA" id="ARBA00022574"/>
    </source>
</evidence>
<reference evidence="4 5" key="1">
    <citation type="journal article" date="2013" name="Curr. Biol.">
        <title>The Genome of the Foraminiferan Reticulomyxa filosa.</title>
        <authorList>
            <person name="Glockner G."/>
            <person name="Hulsmann N."/>
            <person name="Schleicher M."/>
            <person name="Noegel A.A."/>
            <person name="Eichinger L."/>
            <person name="Gallinger C."/>
            <person name="Pawlowski J."/>
            <person name="Sierra R."/>
            <person name="Euteneuer U."/>
            <person name="Pillet L."/>
            <person name="Moustafa A."/>
            <person name="Platzer M."/>
            <person name="Groth M."/>
            <person name="Szafranski K."/>
            <person name="Schliwa M."/>
        </authorList>
    </citation>
    <scope>NUCLEOTIDE SEQUENCE [LARGE SCALE GENOMIC DNA]</scope>
</reference>
<keyword evidence="2" id="KW-0677">Repeat</keyword>